<dbReference type="AlphaFoldDB" id="A0A563W366"/>
<evidence type="ECO:0000313" key="2">
    <source>
        <dbReference type="Proteomes" id="UP000320055"/>
    </source>
</evidence>
<sequence>MEFGITKVSITQNPARGWKQLLDALTDDRIFKTKHPNVQTSAVI</sequence>
<reference evidence="1 2" key="1">
    <citation type="submission" date="2019-01" db="EMBL/GenBank/DDBJ databases">
        <authorList>
            <person name="Brito A."/>
        </authorList>
    </citation>
    <scope>NUCLEOTIDE SEQUENCE [LARGE SCALE GENOMIC DNA]</scope>
    <source>
        <strain evidence="1">1</strain>
    </source>
</reference>
<name>A0A563W366_9CYAN</name>
<keyword evidence="2" id="KW-1185">Reference proteome</keyword>
<accession>A0A563W366</accession>
<protein>
    <submittedName>
        <fullName evidence="1">Uncharacterized protein</fullName>
    </submittedName>
</protein>
<dbReference type="Proteomes" id="UP000320055">
    <property type="component" value="Unassembled WGS sequence"/>
</dbReference>
<dbReference type="EMBL" id="CAACVJ010000667">
    <property type="protein sequence ID" value="VEP18149.1"/>
    <property type="molecule type" value="Genomic_DNA"/>
</dbReference>
<organism evidence="1 2">
    <name type="scientific">Hyella patelloides LEGE 07179</name>
    <dbReference type="NCBI Taxonomy" id="945734"/>
    <lineage>
        <taxon>Bacteria</taxon>
        <taxon>Bacillati</taxon>
        <taxon>Cyanobacteriota</taxon>
        <taxon>Cyanophyceae</taxon>
        <taxon>Pleurocapsales</taxon>
        <taxon>Hyellaceae</taxon>
        <taxon>Hyella</taxon>
    </lineage>
</organism>
<gene>
    <name evidence="1" type="ORF">H1P_70032</name>
</gene>
<proteinExistence type="predicted"/>
<evidence type="ECO:0000313" key="1">
    <source>
        <dbReference type="EMBL" id="VEP18149.1"/>
    </source>
</evidence>